<organism evidence="1 2">
    <name type="scientific">Staphylococcus phage PM56</name>
    <dbReference type="NCBI Taxonomy" id="2834980"/>
    <lineage>
        <taxon>Viruses</taxon>
        <taxon>Duplodnaviria</taxon>
        <taxon>Heunggongvirae</taxon>
        <taxon>Uroviricota</taxon>
        <taxon>Caudoviricetes</taxon>
        <taxon>Herelleviridae</taxon>
        <taxon>Twortvirinae</taxon>
        <taxon>Silviavirus</taxon>
        <taxon>Silviavirus remus</taxon>
    </lineage>
</organism>
<evidence type="ECO:0008006" key="3">
    <source>
        <dbReference type="Google" id="ProtNLM"/>
    </source>
</evidence>
<evidence type="ECO:0000313" key="2">
    <source>
        <dbReference type="Proteomes" id="UP000676717"/>
    </source>
</evidence>
<dbReference type="EMBL" id="MW546071">
    <property type="protein sequence ID" value="QVD57652.1"/>
    <property type="molecule type" value="Genomic_DNA"/>
</dbReference>
<sequence>MPIKATRPKLFRDKNYKNIGKRTVDAMRSDILDRLQATALQVDNVSVKRMPTYLQITEKKLEKQGVIDLKKAFAHSSKKKRTKDGGWYLTVPIRIKTSKMNNKTYQDLRSLKIDSSSNSVSTLTDYLEGRRSNISHPSLKPASKSSRITKVRNGKKSSYFMFRTVSSKSPASSWILNRDKVNENNFSKTTLKYVRNLMNWKIKNLM</sequence>
<proteinExistence type="predicted"/>
<name>A0A8E5KAT8_9CAUD</name>
<dbReference type="Proteomes" id="UP000676717">
    <property type="component" value="Segment"/>
</dbReference>
<accession>A0A8E5KAT8</accession>
<evidence type="ECO:0000313" key="1">
    <source>
        <dbReference type="EMBL" id="QVD57652.1"/>
    </source>
</evidence>
<reference evidence="1" key="1">
    <citation type="journal article" date="2021" name="Pharmaceuticals (Basel)">
        <title>epsilon(2)-Phages Are Naturally Bred and Have a Vastly Improved Host Range in Staphylococcus aureus over Wild Type Phages.</title>
        <authorList>
            <person name="Saez Moreno D."/>
            <person name="Visram Z."/>
            <person name="Mutti M."/>
            <person name="Restrepo-Cordoba M."/>
            <person name="Hartmann S."/>
            <person name="Kremers A.I."/>
            <person name="Tisakova L."/>
            <person name="Schertler S."/>
            <person name="Wittmann J."/>
            <person name="Kalali B."/>
            <person name="Monecke S."/>
            <person name="Ehricht R."/>
            <person name="Resch G."/>
            <person name="Corsini L."/>
        </authorList>
    </citation>
    <scope>NUCLEOTIDE SEQUENCE</scope>
</reference>
<gene>
    <name evidence="1" type="ORF">PM56_107</name>
</gene>
<protein>
    <recommendedName>
        <fullName evidence="3">Phage protein</fullName>
    </recommendedName>
</protein>